<gene>
    <name evidence="3" type="ORF">Mal64_24570</name>
</gene>
<name>A0A5C5ZP81_9BACT</name>
<evidence type="ECO:0000313" key="3">
    <source>
        <dbReference type="EMBL" id="TWT88966.1"/>
    </source>
</evidence>
<reference evidence="3 4" key="1">
    <citation type="submission" date="2019-02" db="EMBL/GenBank/DDBJ databases">
        <title>Deep-cultivation of Planctomycetes and their phenomic and genomic characterization uncovers novel biology.</title>
        <authorList>
            <person name="Wiegand S."/>
            <person name="Jogler M."/>
            <person name="Boedeker C."/>
            <person name="Pinto D."/>
            <person name="Vollmers J."/>
            <person name="Rivas-Marin E."/>
            <person name="Kohn T."/>
            <person name="Peeters S.H."/>
            <person name="Heuer A."/>
            <person name="Rast P."/>
            <person name="Oberbeckmann S."/>
            <person name="Bunk B."/>
            <person name="Jeske O."/>
            <person name="Meyerdierks A."/>
            <person name="Storesund J.E."/>
            <person name="Kallscheuer N."/>
            <person name="Luecker S."/>
            <person name="Lage O.M."/>
            <person name="Pohl T."/>
            <person name="Merkel B.J."/>
            <person name="Hornburger P."/>
            <person name="Mueller R.-W."/>
            <person name="Bruemmer F."/>
            <person name="Labrenz M."/>
            <person name="Spormann A.M."/>
            <person name="Op Den Camp H."/>
            <person name="Overmann J."/>
            <person name="Amann R."/>
            <person name="Jetten M.S.M."/>
            <person name="Mascher T."/>
            <person name="Medema M.H."/>
            <person name="Devos D.P."/>
            <person name="Kaster A.-K."/>
            <person name="Ovreas L."/>
            <person name="Rohde M."/>
            <person name="Galperin M.Y."/>
            <person name="Jogler C."/>
        </authorList>
    </citation>
    <scope>NUCLEOTIDE SEQUENCE [LARGE SCALE GENOMIC DNA]</scope>
    <source>
        <strain evidence="3 4">Mal64</strain>
    </source>
</reference>
<feature type="region of interest" description="Disordered" evidence="1">
    <location>
        <begin position="378"/>
        <end position="405"/>
    </location>
</feature>
<accession>A0A5C5ZP81</accession>
<feature type="chain" id="PRO_5022865467" evidence="2">
    <location>
        <begin position="35"/>
        <end position="637"/>
    </location>
</feature>
<evidence type="ECO:0000256" key="1">
    <source>
        <dbReference type="SAM" id="MobiDB-lite"/>
    </source>
</evidence>
<feature type="signal peptide" evidence="2">
    <location>
        <begin position="1"/>
        <end position="34"/>
    </location>
</feature>
<sequence length="637" mass="68717" precursor="true">MDALPRLSRFRRHLALAVTVAVGLPFAAALPCAAADYAALAAETIEAYEPLTQDDLEAARSQVSEAAAKLERRLGKGSQLAEGWKAYLGWEGLEAQLTEGASPDLTAARQTLAKLGSGVDGLERREFQDLADALNAYIGVASLVGVSDQKAVLQTQLDAVVKEIARDPQADARASFEVERRLELFASAGVAQPLLAAVRQENGEPNMLLRFSESLLSRAVSRPVNRVAPVTDVILGTRIRGTGVTSGELSVDTLKADDHGRLRFSLSGVTQSQTVGHNGPVTIRSLGNTNFTASKVVQLRDRSFRVGVADADATTRSTTQSVQKTGGGFGARLIEKIARQKVAEKKSLSDAIAGQHAEARIAAQFDDDLTEEIRSARRRYDDGLSKPMRRRRAEPSEVRHSSTDDALMLSIVQAGEGQLAAPGEAPADPAEGDFTARLHQTAINNLAGAYVGGATITKASRNARPEFDVEMPEWLRREKEDVVEDMPEEGPEAKPFKPWAITLRSYRPISAVVRDGSIGATIHAARLSVGGENYDGWDLKMSFSPEQTPDGWRLVRQGEVEVMPTGFDPESGATLTSRQVALRSNLSKELNGPDSTLPSEFSIDTIELSDSKGSIDRMVMQELQAVDGWIVAAWRGE</sequence>
<protein>
    <submittedName>
        <fullName evidence="3">Uncharacterized protein</fullName>
    </submittedName>
</protein>
<organism evidence="3 4">
    <name type="scientific">Pseudobythopirellula maris</name>
    <dbReference type="NCBI Taxonomy" id="2527991"/>
    <lineage>
        <taxon>Bacteria</taxon>
        <taxon>Pseudomonadati</taxon>
        <taxon>Planctomycetota</taxon>
        <taxon>Planctomycetia</taxon>
        <taxon>Pirellulales</taxon>
        <taxon>Lacipirellulaceae</taxon>
        <taxon>Pseudobythopirellula</taxon>
    </lineage>
</organism>
<feature type="compositionally biased region" description="Basic and acidic residues" evidence="1">
    <location>
        <begin position="393"/>
        <end position="403"/>
    </location>
</feature>
<keyword evidence="2" id="KW-0732">Signal</keyword>
<evidence type="ECO:0000256" key="2">
    <source>
        <dbReference type="SAM" id="SignalP"/>
    </source>
</evidence>
<evidence type="ECO:0000313" key="4">
    <source>
        <dbReference type="Proteomes" id="UP000315440"/>
    </source>
</evidence>
<comment type="caution">
    <text evidence="3">The sequence shown here is derived from an EMBL/GenBank/DDBJ whole genome shotgun (WGS) entry which is preliminary data.</text>
</comment>
<dbReference type="AlphaFoldDB" id="A0A5C5ZP81"/>
<dbReference type="EMBL" id="SJPQ01000002">
    <property type="protein sequence ID" value="TWT88966.1"/>
    <property type="molecule type" value="Genomic_DNA"/>
</dbReference>
<keyword evidence="4" id="KW-1185">Reference proteome</keyword>
<dbReference type="Proteomes" id="UP000315440">
    <property type="component" value="Unassembled WGS sequence"/>
</dbReference>
<proteinExistence type="predicted"/>